<organism evidence="4 5">
    <name type="scientific">Magnaporthiopsis poae (strain ATCC 64411 / 73-15)</name>
    <name type="common">Kentucky bluegrass fungus</name>
    <name type="synonym">Magnaporthe poae</name>
    <dbReference type="NCBI Taxonomy" id="644358"/>
    <lineage>
        <taxon>Eukaryota</taxon>
        <taxon>Fungi</taxon>
        <taxon>Dikarya</taxon>
        <taxon>Ascomycota</taxon>
        <taxon>Pezizomycotina</taxon>
        <taxon>Sordariomycetes</taxon>
        <taxon>Sordariomycetidae</taxon>
        <taxon>Magnaporthales</taxon>
        <taxon>Magnaporthaceae</taxon>
        <taxon>Magnaporthiopsis</taxon>
    </lineage>
</organism>
<feature type="region of interest" description="Disordered" evidence="1">
    <location>
        <begin position="677"/>
        <end position="713"/>
    </location>
</feature>
<reference evidence="3" key="3">
    <citation type="submission" date="2011-03" db="EMBL/GenBank/DDBJ databases">
        <title>Annotation of Magnaporthe poae ATCC 64411.</title>
        <authorList>
            <person name="Ma L.-J."/>
            <person name="Dead R."/>
            <person name="Young S.K."/>
            <person name="Zeng Q."/>
            <person name="Gargeya S."/>
            <person name="Fitzgerald M."/>
            <person name="Haas B."/>
            <person name="Abouelleil A."/>
            <person name="Alvarado L."/>
            <person name="Arachchi H.M."/>
            <person name="Berlin A."/>
            <person name="Brown A."/>
            <person name="Chapman S.B."/>
            <person name="Chen Z."/>
            <person name="Dunbar C."/>
            <person name="Freedman E."/>
            <person name="Gearin G."/>
            <person name="Gellesch M."/>
            <person name="Goldberg J."/>
            <person name="Griggs A."/>
            <person name="Gujja S."/>
            <person name="Heiman D."/>
            <person name="Howarth C."/>
            <person name="Larson L."/>
            <person name="Lui A."/>
            <person name="MacDonald P.J.P."/>
            <person name="Mehta T."/>
            <person name="Montmayeur A."/>
            <person name="Murphy C."/>
            <person name="Neiman D."/>
            <person name="Pearson M."/>
            <person name="Priest M."/>
            <person name="Roberts A."/>
            <person name="Saif S."/>
            <person name="Shea T."/>
            <person name="Shenoy N."/>
            <person name="Sisk P."/>
            <person name="Stolte C."/>
            <person name="Sykes S."/>
            <person name="Yandava C."/>
            <person name="Wortman J."/>
            <person name="Nusbaum C."/>
            <person name="Birren B."/>
        </authorList>
    </citation>
    <scope>NUCLEOTIDE SEQUENCE</scope>
    <source>
        <strain evidence="3">ATCC 64411</strain>
    </source>
</reference>
<dbReference type="OrthoDB" id="4840035at2759"/>
<feature type="region of interest" description="Disordered" evidence="1">
    <location>
        <begin position="519"/>
        <end position="544"/>
    </location>
</feature>
<sequence>MAADRYDPELQALVRRYSDLAAAQDPANPLNRALHAVTAQEPDETGADGTVVAARQKPIIDWKTWITSPRAEEVGADEDAVRLHQQCQRLRETWKKFHVHFKLGDVDHSAQNSPTVLTLRTAVSEAQKAWADKKTAGFGKAKDRLESFVGTLHDYSFLFSLIPSDDKYTSLITGTISSIISANHRRIAEIFALVLEEIDQDIRTVKKSHQISNTREMRYLVIELYVLIFDFLCQAMEWFQNPGHRFMASLSQRYETKMNDNAACIKKVVVRIKLDAEQTTQRRVQHTELGVSSILGEVQALRRASDQRDEALHHIDARLQELSSQIKLGLMARESLLATGQRVNYAWANPSVMGARPLDNNVENDVVESSEAAEVKPGKPRDTLPHHGRAKKQLPVKVETTPANVSETNIESICQAVKLKREDIERLAGPIDAYYQSTRASRQGAGSPTRIPGAMLPQEVATKIECWMRVPSSQMVWVEGPVSTHCEEQLTNAAKHIMSLVLEAGIACMSFFGRPRLRRGDDTSAPGGVSGEPRPSSAGPPPTAREATATALLYSVVAQLVHLLPGEFDCPASASLGREEAFGALDGSPASHAAALELVRAMLPLSPPALVLVFDRINLADGTTTRPVLSALIKLLRTHGAAGTGRVIKVMFTTAGSCPLLAKTLEKGEKVDAGRMVQARPGQPLKGWSLSSGLGKRGKKPEASEAEGSVIPE</sequence>
<name>A0A0C4DSN9_MAGP6</name>
<reference evidence="5" key="2">
    <citation type="submission" date="2010-05" db="EMBL/GenBank/DDBJ databases">
        <title>The genome sequence of Magnaporthe poae strain ATCC 64411.</title>
        <authorList>
            <person name="Ma L.-J."/>
            <person name="Dead R."/>
            <person name="Young S."/>
            <person name="Zeng Q."/>
            <person name="Koehrsen M."/>
            <person name="Alvarado L."/>
            <person name="Berlin A."/>
            <person name="Chapman S.B."/>
            <person name="Chen Z."/>
            <person name="Freedman E."/>
            <person name="Gellesch M."/>
            <person name="Goldberg J."/>
            <person name="Griggs A."/>
            <person name="Gujja S."/>
            <person name="Heilman E.R."/>
            <person name="Heiman D."/>
            <person name="Hepburn T."/>
            <person name="Howarth C."/>
            <person name="Jen D."/>
            <person name="Larson L."/>
            <person name="Mehta T."/>
            <person name="Neiman D."/>
            <person name="Pearson M."/>
            <person name="Roberts A."/>
            <person name="Saif S."/>
            <person name="Shea T."/>
            <person name="Shenoy N."/>
            <person name="Sisk P."/>
            <person name="Stolte C."/>
            <person name="Sykes S."/>
            <person name="Walk T."/>
            <person name="White J."/>
            <person name="Yandava C."/>
            <person name="Haas B."/>
            <person name="Nusbaum C."/>
            <person name="Birren B."/>
        </authorList>
    </citation>
    <scope>NUCLEOTIDE SEQUENCE [LARGE SCALE GENOMIC DNA]</scope>
    <source>
        <strain evidence="5">ATCC 64411 / 73-15</strain>
    </source>
</reference>
<evidence type="ECO:0000256" key="1">
    <source>
        <dbReference type="SAM" id="MobiDB-lite"/>
    </source>
</evidence>
<dbReference type="EnsemblFungi" id="MAPG_02924T0">
    <property type="protein sequence ID" value="MAPG_02924T0"/>
    <property type="gene ID" value="MAPG_02924"/>
</dbReference>
<dbReference type="Pfam" id="PF24809">
    <property type="entry name" value="DUF7708"/>
    <property type="match status" value="1"/>
</dbReference>
<dbReference type="EMBL" id="ADBL01000709">
    <property type="status" value="NOT_ANNOTATED_CDS"/>
    <property type="molecule type" value="Genomic_DNA"/>
</dbReference>
<feature type="domain" description="DUF7708" evidence="2">
    <location>
        <begin position="145"/>
        <end position="281"/>
    </location>
</feature>
<feature type="compositionally biased region" description="Basic and acidic residues" evidence="1">
    <location>
        <begin position="373"/>
        <end position="385"/>
    </location>
</feature>
<keyword evidence="5" id="KW-1185">Reference proteome</keyword>
<reference evidence="4" key="5">
    <citation type="submission" date="2015-06" db="UniProtKB">
        <authorList>
            <consortium name="EnsemblFungi"/>
        </authorList>
    </citation>
    <scope>IDENTIFICATION</scope>
    <source>
        <strain evidence="4">ATCC 64411</strain>
    </source>
</reference>
<dbReference type="EMBL" id="GL876967">
    <property type="protein sequence ID" value="KLU83875.1"/>
    <property type="molecule type" value="Genomic_DNA"/>
</dbReference>
<proteinExistence type="predicted"/>
<gene>
    <name evidence="3" type="ORF">MAPG_02924</name>
</gene>
<dbReference type="OMA" id="RDAIEWY"/>
<reference evidence="4" key="4">
    <citation type="journal article" date="2015" name="G3 (Bethesda)">
        <title>Genome sequences of three phytopathogenic species of the Magnaporthaceae family of fungi.</title>
        <authorList>
            <person name="Okagaki L.H."/>
            <person name="Nunes C.C."/>
            <person name="Sailsbery J."/>
            <person name="Clay B."/>
            <person name="Brown D."/>
            <person name="John T."/>
            <person name="Oh Y."/>
            <person name="Young N."/>
            <person name="Fitzgerald M."/>
            <person name="Haas B.J."/>
            <person name="Zeng Q."/>
            <person name="Young S."/>
            <person name="Adiconis X."/>
            <person name="Fan L."/>
            <person name="Levin J.Z."/>
            <person name="Mitchell T.K."/>
            <person name="Okubara P.A."/>
            <person name="Farman M.L."/>
            <person name="Kohn L.M."/>
            <person name="Birren B."/>
            <person name="Ma L.-J."/>
            <person name="Dean R.A."/>
        </authorList>
    </citation>
    <scope>NUCLEOTIDE SEQUENCE</scope>
    <source>
        <strain evidence="4">ATCC 64411 / 73-15</strain>
    </source>
</reference>
<dbReference type="InterPro" id="IPR056125">
    <property type="entry name" value="DUF7708"/>
</dbReference>
<evidence type="ECO:0000313" key="4">
    <source>
        <dbReference type="EnsemblFungi" id="MAPG_02924T0"/>
    </source>
</evidence>
<feature type="region of interest" description="Disordered" evidence="1">
    <location>
        <begin position="367"/>
        <end position="395"/>
    </location>
</feature>
<dbReference type="AlphaFoldDB" id="A0A0C4DSN9"/>
<dbReference type="Proteomes" id="UP000011715">
    <property type="component" value="Unassembled WGS sequence"/>
</dbReference>
<reference evidence="3" key="1">
    <citation type="submission" date="2010-05" db="EMBL/GenBank/DDBJ databases">
        <title>The Genome Sequence of Magnaporthe poae strain ATCC 64411.</title>
        <authorList>
            <consortium name="The Broad Institute Genome Sequencing Platform"/>
            <consortium name="Broad Institute Genome Sequencing Center for Infectious Disease"/>
            <person name="Ma L.-J."/>
            <person name="Dead R."/>
            <person name="Young S."/>
            <person name="Zeng Q."/>
            <person name="Koehrsen M."/>
            <person name="Alvarado L."/>
            <person name="Berlin A."/>
            <person name="Chapman S.B."/>
            <person name="Chen Z."/>
            <person name="Freedman E."/>
            <person name="Gellesch M."/>
            <person name="Goldberg J."/>
            <person name="Griggs A."/>
            <person name="Gujja S."/>
            <person name="Heilman E.R."/>
            <person name="Heiman D."/>
            <person name="Hepburn T."/>
            <person name="Howarth C."/>
            <person name="Jen D."/>
            <person name="Larson L."/>
            <person name="Mehta T."/>
            <person name="Neiman D."/>
            <person name="Pearson M."/>
            <person name="Roberts A."/>
            <person name="Saif S."/>
            <person name="Shea T."/>
            <person name="Shenoy N."/>
            <person name="Sisk P."/>
            <person name="Stolte C."/>
            <person name="Sykes S."/>
            <person name="Walk T."/>
            <person name="White J."/>
            <person name="Yandava C."/>
            <person name="Haas B."/>
            <person name="Nusbaum C."/>
            <person name="Birren B."/>
        </authorList>
    </citation>
    <scope>NUCLEOTIDE SEQUENCE</scope>
    <source>
        <strain evidence="3">ATCC 64411</strain>
    </source>
</reference>
<protein>
    <recommendedName>
        <fullName evidence="2">DUF7708 domain-containing protein</fullName>
    </recommendedName>
</protein>
<dbReference type="VEuPathDB" id="FungiDB:MAPG_02924"/>
<evidence type="ECO:0000259" key="2">
    <source>
        <dbReference type="Pfam" id="PF24809"/>
    </source>
</evidence>
<accession>A0A0C4DSN9</accession>
<evidence type="ECO:0000313" key="3">
    <source>
        <dbReference type="EMBL" id="KLU83875.1"/>
    </source>
</evidence>
<dbReference type="eggNOG" id="ENOG502SQ81">
    <property type="taxonomic scope" value="Eukaryota"/>
</dbReference>
<dbReference type="STRING" id="644358.A0A0C4DSN9"/>
<evidence type="ECO:0000313" key="5">
    <source>
        <dbReference type="Proteomes" id="UP000011715"/>
    </source>
</evidence>